<dbReference type="OrthoDB" id="5984008at2759"/>
<dbReference type="InterPro" id="IPR001214">
    <property type="entry name" value="SET_dom"/>
</dbReference>
<evidence type="ECO:0000256" key="2">
    <source>
        <dbReference type="ARBA" id="ARBA00022679"/>
    </source>
</evidence>
<keyword evidence="8" id="KW-1185">Reference proteome</keyword>
<dbReference type="eggNOG" id="ENOG502SCC8">
    <property type="taxonomic scope" value="Eukaryota"/>
</dbReference>
<organism evidence="7 8">
    <name type="scientific">Thalassiosira oceanica</name>
    <name type="common">Marine diatom</name>
    <dbReference type="NCBI Taxonomy" id="159749"/>
    <lineage>
        <taxon>Eukaryota</taxon>
        <taxon>Sar</taxon>
        <taxon>Stramenopiles</taxon>
        <taxon>Ochrophyta</taxon>
        <taxon>Bacillariophyta</taxon>
        <taxon>Coscinodiscophyceae</taxon>
        <taxon>Thalassiosirophycidae</taxon>
        <taxon>Thalassiosirales</taxon>
        <taxon>Thalassiosiraceae</taxon>
        <taxon>Thalassiosira</taxon>
    </lineage>
</organism>
<evidence type="ECO:0000256" key="1">
    <source>
        <dbReference type="ARBA" id="ARBA00022603"/>
    </source>
</evidence>
<dbReference type="AlphaFoldDB" id="K0R385"/>
<dbReference type="InterPro" id="IPR046341">
    <property type="entry name" value="SET_dom_sf"/>
</dbReference>
<dbReference type="GO" id="GO:0032259">
    <property type="term" value="P:methylation"/>
    <property type="evidence" value="ECO:0007669"/>
    <property type="project" value="UniProtKB-KW"/>
</dbReference>
<keyword evidence="3" id="KW-0949">S-adenosyl-L-methionine</keyword>
<dbReference type="GO" id="GO:0008168">
    <property type="term" value="F:methyltransferase activity"/>
    <property type="evidence" value="ECO:0007669"/>
    <property type="project" value="UniProtKB-KW"/>
</dbReference>
<accession>K0R385</accession>
<dbReference type="PANTHER" id="PTHR12350">
    <property type="entry name" value="HISTONE-LYSINE N-METHYLTRANSFERASE-RELATED"/>
    <property type="match status" value="1"/>
</dbReference>
<feature type="domain" description="SET" evidence="5">
    <location>
        <begin position="1"/>
        <end position="155"/>
    </location>
</feature>
<proteinExistence type="predicted"/>
<evidence type="ECO:0000256" key="3">
    <source>
        <dbReference type="ARBA" id="ARBA00022691"/>
    </source>
</evidence>
<dbReference type="InterPro" id="IPR003616">
    <property type="entry name" value="Post-SET_dom"/>
</dbReference>
<keyword evidence="1" id="KW-0489">Methyltransferase</keyword>
<dbReference type="Pfam" id="PF00856">
    <property type="entry name" value="SET"/>
    <property type="match status" value="1"/>
</dbReference>
<feature type="region of interest" description="Disordered" evidence="4">
    <location>
        <begin position="1"/>
        <end position="20"/>
    </location>
</feature>
<dbReference type="PROSITE" id="PS50868">
    <property type="entry name" value="POST_SET"/>
    <property type="match status" value="1"/>
</dbReference>
<dbReference type="InterPro" id="IPR053201">
    <property type="entry name" value="Flavunoidine_N-MTase"/>
</dbReference>
<dbReference type="SUPFAM" id="SSF82199">
    <property type="entry name" value="SET domain"/>
    <property type="match status" value="1"/>
</dbReference>
<evidence type="ECO:0000259" key="6">
    <source>
        <dbReference type="PROSITE" id="PS50868"/>
    </source>
</evidence>
<evidence type="ECO:0000256" key="4">
    <source>
        <dbReference type="SAM" id="MobiDB-lite"/>
    </source>
</evidence>
<comment type="caution">
    <text evidence="7">The sequence shown here is derived from an EMBL/GenBank/DDBJ whole genome shotgun (WGS) entry which is preliminary data.</text>
</comment>
<reference evidence="7 8" key="1">
    <citation type="journal article" date="2012" name="Genome Biol.">
        <title>Genome and low-iron response of an oceanic diatom adapted to chronic iron limitation.</title>
        <authorList>
            <person name="Lommer M."/>
            <person name="Specht M."/>
            <person name="Roy A.S."/>
            <person name="Kraemer L."/>
            <person name="Andreson R."/>
            <person name="Gutowska M.A."/>
            <person name="Wolf J."/>
            <person name="Bergner S.V."/>
            <person name="Schilhabel M.B."/>
            <person name="Klostermeier U.C."/>
            <person name="Beiko R.G."/>
            <person name="Rosenstiel P."/>
            <person name="Hippler M."/>
            <person name="Laroche J."/>
        </authorList>
    </citation>
    <scope>NUCLEOTIDE SEQUENCE [LARGE SCALE GENOMIC DNA]</scope>
    <source>
        <strain evidence="7 8">CCMP1005</strain>
    </source>
</reference>
<evidence type="ECO:0000313" key="8">
    <source>
        <dbReference type="Proteomes" id="UP000266841"/>
    </source>
</evidence>
<dbReference type="PROSITE" id="PS50280">
    <property type="entry name" value="SET"/>
    <property type="match status" value="1"/>
</dbReference>
<gene>
    <name evidence="7" type="ORF">THAOC_34622</name>
</gene>
<sequence>MRALSKLYHPAGPATRSSPKISHVACASMDAPKGQRLQALASSLSQGLSHEHHARSGAISTSSLAWRRASSTDASDRSRFDSVEVVKKEVQEANKRHTIQVGWDRHVLMDLPGRFLNHSCDPNVGVGREINAGGSYDFVARRDIGDGDELRFDYETSEYEVGGFDECSCGASTCRGVILGYKHNKDAIDKLYGNEIAGYLLTAKER</sequence>
<keyword evidence="2" id="KW-0808">Transferase</keyword>
<dbReference type="EMBL" id="AGNL01047594">
    <property type="protein sequence ID" value="EJK46695.1"/>
    <property type="molecule type" value="Genomic_DNA"/>
</dbReference>
<dbReference type="PANTHER" id="PTHR12350:SF19">
    <property type="entry name" value="SET DOMAIN-CONTAINING PROTEIN"/>
    <property type="match status" value="1"/>
</dbReference>
<evidence type="ECO:0008006" key="9">
    <source>
        <dbReference type="Google" id="ProtNLM"/>
    </source>
</evidence>
<protein>
    <recommendedName>
        <fullName evidence="9">Post-SET domain-containing protein</fullName>
    </recommendedName>
</protein>
<evidence type="ECO:0000259" key="5">
    <source>
        <dbReference type="PROSITE" id="PS50280"/>
    </source>
</evidence>
<dbReference type="Proteomes" id="UP000266841">
    <property type="component" value="Unassembled WGS sequence"/>
</dbReference>
<dbReference type="Gene3D" id="2.170.270.10">
    <property type="entry name" value="SET domain"/>
    <property type="match status" value="1"/>
</dbReference>
<evidence type="ECO:0000313" key="7">
    <source>
        <dbReference type="EMBL" id="EJK46695.1"/>
    </source>
</evidence>
<name>K0R385_THAOC</name>
<feature type="domain" description="Post-SET" evidence="6">
    <location>
        <begin position="166"/>
        <end position="179"/>
    </location>
</feature>